<feature type="compositionally biased region" description="Basic and acidic residues" evidence="1">
    <location>
        <begin position="60"/>
        <end position="72"/>
    </location>
</feature>
<sequence>MSANNGKPISEQVSDFVENTVKPNVNAAYDKVNEVYNKNVHPTSATDDAKKAGENVADQVQDKASDLKDKADQAYNKNVHPNSVGDDIQAAGQNLKDSLSK</sequence>
<name>A0A060T664_BLAAD</name>
<feature type="region of interest" description="Disordered" evidence="1">
    <location>
        <begin position="39"/>
        <end position="101"/>
    </location>
</feature>
<evidence type="ECO:0000313" key="2">
    <source>
        <dbReference type="EMBL" id="CDP36259.1"/>
    </source>
</evidence>
<feature type="compositionally biased region" description="Polar residues" evidence="1">
    <location>
        <begin position="91"/>
        <end position="101"/>
    </location>
</feature>
<accession>A0A060T664</accession>
<evidence type="ECO:0000256" key="1">
    <source>
        <dbReference type="SAM" id="MobiDB-lite"/>
    </source>
</evidence>
<gene>
    <name evidence="2" type="ORF">GNLVRS02_ARAD1B08888g</name>
</gene>
<organism evidence="2">
    <name type="scientific">Blastobotrys adeninivorans</name>
    <name type="common">Yeast</name>
    <name type="synonym">Arxula adeninivorans</name>
    <dbReference type="NCBI Taxonomy" id="409370"/>
    <lineage>
        <taxon>Eukaryota</taxon>
        <taxon>Fungi</taxon>
        <taxon>Dikarya</taxon>
        <taxon>Ascomycota</taxon>
        <taxon>Saccharomycotina</taxon>
        <taxon>Dipodascomycetes</taxon>
        <taxon>Dipodascales</taxon>
        <taxon>Trichomonascaceae</taxon>
        <taxon>Blastobotrys</taxon>
    </lineage>
</organism>
<reference evidence="2" key="1">
    <citation type="submission" date="2014-02" db="EMBL/GenBank/DDBJ databases">
        <authorList>
            <person name="Genoscope - CEA"/>
        </authorList>
    </citation>
    <scope>NUCLEOTIDE SEQUENCE</scope>
    <source>
        <strain evidence="2">LS3</strain>
    </source>
</reference>
<dbReference type="AlphaFoldDB" id="A0A060T664"/>
<dbReference type="EMBL" id="HG937692">
    <property type="protein sequence ID" value="CDP36259.1"/>
    <property type="molecule type" value="Genomic_DNA"/>
</dbReference>
<reference evidence="2" key="2">
    <citation type="submission" date="2014-06" db="EMBL/GenBank/DDBJ databases">
        <title>The complete genome of Blastobotrys (Arxula) adeninivorans LS3 - a yeast of biotechnological interest.</title>
        <authorList>
            <person name="Kunze G."/>
            <person name="Gaillardin C."/>
            <person name="Czernicka M."/>
            <person name="Durrens P."/>
            <person name="Martin T."/>
            <person name="Boer E."/>
            <person name="Gabaldon T."/>
            <person name="Cruz J."/>
            <person name="Talla E."/>
            <person name="Marck C."/>
            <person name="Goffeau A."/>
            <person name="Barbe V."/>
            <person name="Baret P."/>
            <person name="Baronian K."/>
            <person name="Beier S."/>
            <person name="Bleykasten C."/>
            <person name="Bode R."/>
            <person name="Casaregola S."/>
            <person name="Despons L."/>
            <person name="Fairhead C."/>
            <person name="Giersberg M."/>
            <person name="Gierski P."/>
            <person name="Hahnel U."/>
            <person name="Hartmann A."/>
            <person name="Jankowska D."/>
            <person name="Jubin C."/>
            <person name="Jung P."/>
            <person name="Lafontaine I."/>
            <person name="Leh-Louis V."/>
            <person name="Lemaire M."/>
            <person name="Marcet-Houben M."/>
            <person name="Mascher M."/>
            <person name="Morel G."/>
            <person name="Richard G.-F."/>
            <person name="Riechen J."/>
            <person name="Sacerdot C."/>
            <person name="Sarkar A."/>
            <person name="Savel G."/>
            <person name="Schacherer J."/>
            <person name="Sherman D."/>
            <person name="Straub M.-L."/>
            <person name="Stein N."/>
            <person name="Thierry A."/>
            <person name="Trautwein-Schult A."/>
            <person name="Westhof E."/>
            <person name="Worch S."/>
            <person name="Dujon B."/>
            <person name="Souciet J.-L."/>
            <person name="Wincker P."/>
            <person name="Scholz U."/>
            <person name="Neuveglise N."/>
        </authorList>
    </citation>
    <scope>NUCLEOTIDE SEQUENCE</scope>
    <source>
        <strain evidence="2">LS3</strain>
    </source>
</reference>
<protein>
    <submittedName>
        <fullName evidence="2">ARAD1B08888p</fullName>
    </submittedName>
</protein>
<proteinExistence type="predicted"/>